<keyword evidence="8" id="KW-0406">Ion transport</keyword>
<dbReference type="InterPro" id="IPR036259">
    <property type="entry name" value="MFS_trans_sf"/>
</dbReference>
<proteinExistence type="predicted"/>
<protein>
    <recommendedName>
        <fullName evidence="3">Molybdate-anion transporter</fullName>
    </recommendedName>
    <alternativeName>
        <fullName evidence="10">Major facilitator superfamily domain-containing protein 5</fullName>
    </alternativeName>
    <alternativeName>
        <fullName evidence="11">Molybdate transporter 2 homolog</fullName>
    </alternativeName>
</protein>
<organism evidence="13 14">
    <name type="scientific">Mycena rosella</name>
    <name type="common">Pink bonnet</name>
    <name type="synonym">Agaricus rosellus</name>
    <dbReference type="NCBI Taxonomy" id="1033263"/>
    <lineage>
        <taxon>Eukaryota</taxon>
        <taxon>Fungi</taxon>
        <taxon>Dikarya</taxon>
        <taxon>Basidiomycota</taxon>
        <taxon>Agaricomycotina</taxon>
        <taxon>Agaricomycetes</taxon>
        <taxon>Agaricomycetidae</taxon>
        <taxon>Agaricales</taxon>
        <taxon>Marasmiineae</taxon>
        <taxon>Mycenaceae</taxon>
        <taxon>Mycena</taxon>
    </lineage>
</organism>
<dbReference type="GO" id="GO:0005886">
    <property type="term" value="C:plasma membrane"/>
    <property type="evidence" value="ECO:0007669"/>
    <property type="project" value="UniProtKB-SubCell"/>
</dbReference>
<dbReference type="Pfam" id="PF05631">
    <property type="entry name" value="MFS_5"/>
    <property type="match status" value="1"/>
</dbReference>
<dbReference type="AlphaFoldDB" id="A0AAD7GQE8"/>
<feature type="transmembrane region" description="Helical" evidence="12">
    <location>
        <begin position="13"/>
        <end position="32"/>
    </location>
</feature>
<evidence type="ECO:0000313" key="14">
    <source>
        <dbReference type="Proteomes" id="UP001221757"/>
    </source>
</evidence>
<dbReference type="InterPro" id="IPR008509">
    <property type="entry name" value="MOT2/MFSD5"/>
</dbReference>
<feature type="transmembrane region" description="Helical" evidence="12">
    <location>
        <begin position="278"/>
        <end position="300"/>
    </location>
</feature>
<feature type="transmembrane region" description="Helical" evidence="12">
    <location>
        <begin position="411"/>
        <end position="428"/>
    </location>
</feature>
<feature type="transmembrane region" description="Helical" evidence="12">
    <location>
        <begin position="129"/>
        <end position="151"/>
    </location>
</feature>
<keyword evidence="7 12" id="KW-1133">Transmembrane helix</keyword>
<keyword evidence="5" id="KW-1003">Cell membrane</keyword>
<comment type="caution">
    <text evidence="13">The sequence shown here is derived from an EMBL/GenBank/DDBJ whole genome shotgun (WGS) entry which is preliminary data.</text>
</comment>
<dbReference type="CDD" id="cd17487">
    <property type="entry name" value="MFS_MFSD5_like"/>
    <property type="match status" value="1"/>
</dbReference>
<evidence type="ECO:0000256" key="2">
    <source>
        <dbReference type="ARBA" id="ARBA00004651"/>
    </source>
</evidence>
<reference evidence="13" key="1">
    <citation type="submission" date="2023-03" db="EMBL/GenBank/DDBJ databases">
        <title>Massive genome expansion in bonnet fungi (Mycena s.s.) driven by repeated elements and novel gene families across ecological guilds.</title>
        <authorList>
            <consortium name="Lawrence Berkeley National Laboratory"/>
            <person name="Harder C.B."/>
            <person name="Miyauchi S."/>
            <person name="Viragh M."/>
            <person name="Kuo A."/>
            <person name="Thoen E."/>
            <person name="Andreopoulos B."/>
            <person name="Lu D."/>
            <person name="Skrede I."/>
            <person name="Drula E."/>
            <person name="Henrissat B."/>
            <person name="Morin E."/>
            <person name="Kohler A."/>
            <person name="Barry K."/>
            <person name="LaButti K."/>
            <person name="Morin E."/>
            <person name="Salamov A."/>
            <person name="Lipzen A."/>
            <person name="Mereny Z."/>
            <person name="Hegedus B."/>
            <person name="Baldrian P."/>
            <person name="Stursova M."/>
            <person name="Weitz H."/>
            <person name="Taylor A."/>
            <person name="Grigoriev I.V."/>
            <person name="Nagy L.G."/>
            <person name="Martin F."/>
            <person name="Kauserud H."/>
        </authorList>
    </citation>
    <scope>NUCLEOTIDE SEQUENCE</scope>
    <source>
        <strain evidence="13">CBHHK067</strain>
    </source>
</reference>
<dbReference type="GO" id="GO:0015098">
    <property type="term" value="F:molybdate ion transmembrane transporter activity"/>
    <property type="evidence" value="ECO:0007669"/>
    <property type="project" value="InterPro"/>
</dbReference>
<evidence type="ECO:0000256" key="7">
    <source>
        <dbReference type="ARBA" id="ARBA00022989"/>
    </source>
</evidence>
<dbReference type="SUPFAM" id="SSF103473">
    <property type="entry name" value="MFS general substrate transporter"/>
    <property type="match status" value="1"/>
</dbReference>
<comment type="subcellular location">
    <subcellularLocation>
        <location evidence="2">Cell membrane</location>
        <topology evidence="2">Multi-pass membrane protein</topology>
    </subcellularLocation>
</comment>
<dbReference type="EMBL" id="JARKIE010000018">
    <property type="protein sequence ID" value="KAJ7701188.1"/>
    <property type="molecule type" value="Genomic_DNA"/>
</dbReference>
<name>A0AAD7GQE8_MYCRO</name>
<dbReference type="PANTHER" id="PTHR23516">
    <property type="entry name" value="SAM (S-ADENOSYL METHIONINE) TRANSPORTER"/>
    <property type="match status" value="1"/>
</dbReference>
<feature type="transmembrane region" description="Helical" evidence="12">
    <location>
        <begin position="373"/>
        <end position="391"/>
    </location>
</feature>
<evidence type="ECO:0000256" key="5">
    <source>
        <dbReference type="ARBA" id="ARBA00022475"/>
    </source>
</evidence>
<dbReference type="Gene3D" id="1.20.1250.20">
    <property type="entry name" value="MFS general substrate transporter like domains"/>
    <property type="match status" value="1"/>
</dbReference>
<dbReference type="PANTHER" id="PTHR23516:SF1">
    <property type="entry name" value="MOLYBDATE-ANION TRANSPORTER"/>
    <property type="match status" value="1"/>
</dbReference>
<evidence type="ECO:0000256" key="10">
    <source>
        <dbReference type="ARBA" id="ARBA00030646"/>
    </source>
</evidence>
<evidence type="ECO:0000256" key="8">
    <source>
        <dbReference type="ARBA" id="ARBA00023065"/>
    </source>
</evidence>
<evidence type="ECO:0000256" key="1">
    <source>
        <dbReference type="ARBA" id="ARBA00003019"/>
    </source>
</evidence>
<comment type="function">
    <text evidence="1">Mediates high-affinity intracellular uptake of the rare oligo-element molybdenum.</text>
</comment>
<feature type="transmembrane region" description="Helical" evidence="12">
    <location>
        <begin position="312"/>
        <end position="335"/>
    </location>
</feature>
<feature type="transmembrane region" description="Helical" evidence="12">
    <location>
        <begin position="97"/>
        <end position="117"/>
    </location>
</feature>
<dbReference type="GO" id="GO:0006811">
    <property type="term" value="P:monoatomic ion transport"/>
    <property type="evidence" value="ECO:0007669"/>
    <property type="project" value="UniProtKB-KW"/>
</dbReference>
<dbReference type="Proteomes" id="UP001221757">
    <property type="component" value="Unassembled WGS sequence"/>
</dbReference>
<evidence type="ECO:0000256" key="4">
    <source>
        <dbReference type="ARBA" id="ARBA00022448"/>
    </source>
</evidence>
<keyword evidence="9 12" id="KW-0472">Membrane</keyword>
<accession>A0AAD7GQE8</accession>
<evidence type="ECO:0000256" key="3">
    <source>
        <dbReference type="ARBA" id="ARBA00021242"/>
    </source>
</evidence>
<keyword evidence="6 12" id="KW-0812">Transmembrane</keyword>
<feature type="transmembrane region" description="Helical" evidence="12">
    <location>
        <begin position="67"/>
        <end position="85"/>
    </location>
</feature>
<evidence type="ECO:0000256" key="9">
    <source>
        <dbReference type="ARBA" id="ARBA00023136"/>
    </source>
</evidence>
<gene>
    <name evidence="13" type="ORF">B0H17DRAFT_976700</name>
</gene>
<evidence type="ECO:0000256" key="6">
    <source>
        <dbReference type="ARBA" id="ARBA00022692"/>
    </source>
</evidence>
<evidence type="ECO:0000256" key="11">
    <source>
        <dbReference type="ARBA" id="ARBA00032555"/>
    </source>
</evidence>
<feature type="transmembrane region" description="Helical" evidence="12">
    <location>
        <begin position="347"/>
        <end position="367"/>
    </location>
</feature>
<keyword evidence="4" id="KW-0813">Transport</keyword>
<evidence type="ECO:0000313" key="13">
    <source>
        <dbReference type="EMBL" id="KAJ7701188.1"/>
    </source>
</evidence>
<feature type="transmembrane region" description="Helical" evidence="12">
    <location>
        <begin position="220"/>
        <end position="238"/>
    </location>
</feature>
<evidence type="ECO:0000256" key="12">
    <source>
        <dbReference type="SAM" id="Phobius"/>
    </source>
</evidence>
<feature type="transmembrane region" description="Helical" evidence="12">
    <location>
        <begin position="196"/>
        <end position="214"/>
    </location>
</feature>
<feature type="transmembrane region" description="Helical" evidence="12">
    <location>
        <begin position="434"/>
        <end position="456"/>
    </location>
</feature>
<keyword evidence="14" id="KW-1185">Reference proteome</keyword>
<sequence>MGASFFSTHYYEFQLLFLSIGCLVALIADRVASQNRQQKDSHEERAEGGLGGAGSGSALAALTRQYLVVYAIVMGADWLQGPYVYSLYRDQYAFPERIVAILFVTGFVSAGLFAPLIGVWADQHGRKRLCLVFCATYTAACLCIMVPFLPVLLVGRVLGGISTSILFSAFESWLISASTSHALPQADLSTIMGRATLLNGLVATGAGVFSNQLVAITGSFATPFVASGILLVLAWAVIRGTWVENYGSGGGAEAATGDPFQLQRLKTAARIVQDDPRLLVLGLTQTCFEGSMYLFVFLWVPSLQESSLMGLLPLGYIFSSFMLSMMLGSILYTFLSASSPDSSLLTHAKLSSAVCAVAALALAVSVTQRDERARFWAFCVFEACVGMYYPVQGMLRGALVADAHRATLSSLFRVPLNVFVVVSLLTGVSSARSAVLTASSLMLAFSSIMTGAVIVARVEAPSNPPRE</sequence>